<evidence type="ECO:0000313" key="11">
    <source>
        <dbReference type="Proteomes" id="UP000494206"/>
    </source>
</evidence>
<keyword evidence="3 7" id="KW-0732">Signal</keyword>
<reference evidence="10 11" key="1">
    <citation type="submission" date="2020-04" db="EMBL/GenBank/DDBJ databases">
        <authorList>
            <person name="Laetsch R D."/>
            <person name="Stevens L."/>
            <person name="Kumar S."/>
            <person name="Blaxter L. M."/>
        </authorList>
    </citation>
    <scope>NUCLEOTIDE SEQUENCE [LARGE SCALE GENOMIC DNA]</scope>
</reference>
<evidence type="ECO:0000256" key="3">
    <source>
        <dbReference type="ARBA" id="ARBA00022729"/>
    </source>
</evidence>
<dbReference type="SMART" id="SM00638">
    <property type="entry name" value="LPD_N"/>
    <property type="match status" value="1"/>
</dbReference>
<proteinExistence type="predicted"/>
<dbReference type="Gene3D" id="1.25.10.20">
    <property type="entry name" value="Vitellinogen, superhelical"/>
    <property type="match status" value="1"/>
</dbReference>
<keyword evidence="4" id="KW-0758">Storage protein</keyword>
<sequence>MKSIVFASLIALALAASPAFERTFEPKNEYVYKFNGLLLSGLPSTSTESSQTRISCRVRLQAIDDRYIHLQLNDILVAASHLPESEKMPQLESLESRELVAEHRELLELPVRAAIRNGVIADLEFSNEDSEWSKNVKRAVLNLISFYPSKPLDQEDSDSISGELNSYSVFEKTIEGECQVHYTIVQENEKTIYTKSVNFDKCTTRPEINYGLRFSTECKECNEETRVLMPQTVYTYIFENEKLQTVEVRSIYSLNVNGKEVMKTETRSELIYEIQREISKKIEKVSGPKEELIYSTRWEKRVEEFFKNGDEVRKMPFVKYSTEKKMEQINQIITELEKIEENKPESAHLLARLVRQFRMLTIDELKKVHVEIYKSAEKKTQMIIENACAIAGTKNTIQHLIHHIEKKNIKPTRAAFLIKSVQETPYPSEKIADLLIQLANSKYAEQEEVLRQSVWLAVGTVVRGVTSSTLDQPLIVENSREIKKKYIEIINTLFHDSETTYEKLSALKVLGNAGIDLSVYELNKIILDERQPLAIRMEAIDALRLLKDIMPQKLQKVLLPIYKSRKFAPELRMSALWRLMNTQPELKVLTQVVSQMNKESNQQVALFTYQLLRQYAASTNQCYQKFASDCSTVLSFTRYQPDEQLLSTYYHLPLFSKYLASGAQFNFASIFGKDSVLPKELHASLDTLVGGNLNKYLAQVGFSQQYVDQLLIKALDKFETIERRSPLVRGRRLTNGKNMLKELLNKMNVRARVPVYESKNAHAIFYLRYKEMDYALLPITSEWLEDCIEKYLNEGRLEISSLLRLLNLNTNFEGNQAAYFYEATRKIPTTLGFPLIITGKIPTVSSIKGNVEVKLHNLEARLLLDVEPHFAATHVAEMRIWTPLFEQGVKSLHQTRVIAPFKLETTIVIKKTVEINTKYVFPENKKMIASVVARPVVFLRFPRTNNYDYVPSEEKTIISRYQNQFQEFEKVSKVLGLEITTRGNILNQWTLENWLFNENVFEIVVENRRRPVEINAIWTISSLEKTSLSNIKFDNIFHKKFEIEREEERVEYHNKMIRDIQNKPGYKQYITLKIEGPEDKYLNTELTTICDESVRVCMFNQQIRRSPILEETKEWNLNWELLLTRPETPSSLRQLHEQPHREIQIALKSKWGSYKKSEINCKAQLQQSVEQRKTLRNYERNVNGIPEYELLVKAARLNELVVAADYKLTPYVEKTIEKYFNLLKAYNFWAVSDYFKTNDHREGEALLKLTVEPIYRQYINLTLETPEWTTQMQNIQVPRLYLPSIARRNIRYQISENTGVSCRVEESKVNTFDNVLYKVPLTTCYSAIAKDCTEEPSFAVFAKKVNKNSDKLIVKIYRDQEEILLEKRDEDFLVKVDNKMISENKYEQYRIETLGENLIIVHLNNGEVRFDGYTVKTNLPSYLLKNQLCGLCGNNDDEKENDFKTADNYETEDIEEFHRSYLLKDEECNVEEDRLSEKKNYRKLYDDESDDDDSEEYETEYTFNKKSNDEEFVKRTLVKEYSHRVCFSLEPVAECRRGFESEKTVSKKVQFTCLPRHNSNARRFLKDAKSDILRLEDYPVSYVEAVKLPVACVAY</sequence>
<comment type="caution">
    <text evidence="6">Lacks conserved residue(s) required for the propagation of feature annotation.</text>
</comment>
<keyword evidence="2" id="KW-0964">Secreted</keyword>
<evidence type="ECO:0000259" key="8">
    <source>
        <dbReference type="PROSITE" id="PS51211"/>
    </source>
</evidence>
<feature type="signal peptide" evidence="7">
    <location>
        <begin position="1"/>
        <end position="15"/>
    </location>
</feature>
<evidence type="ECO:0000256" key="1">
    <source>
        <dbReference type="ARBA" id="ARBA00004613"/>
    </source>
</evidence>
<keyword evidence="5 6" id="KW-1015">Disulfide bond</keyword>
<dbReference type="GO" id="GO:0005319">
    <property type="term" value="F:lipid transporter activity"/>
    <property type="evidence" value="ECO:0007669"/>
    <property type="project" value="InterPro"/>
</dbReference>
<name>A0A8S1EGS8_9PELO</name>
<evidence type="ECO:0000256" key="5">
    <source>
        <dbReference type="ARBA" id="ARBA00023157"/>
    </source>
</evidence>
<organism evidence="10 11">
    <name type="scientific">Caenorhabditis bovis</name>
    <dbReference type="NCBI Taxonomy" id="2654633"/>
    <lineage>
        <taxon>Eukaryota</taxon>
        <taxon>Metazoa</taxon>
        <taxon>Ecdysozoa</taxon>
        <taxon>Nematoda</taxon>
        <taxon>Chromadorea</taxon>
        <taxon>Rhabditida</taxon>
        <taxon>Rhabditina</taxon>
        <taxon>Rhabditomorpha</taxon>
        <taxon>Rhabditoidea</taxon>
        <taxon>Rhabditidae</taxon>
        <taxon>Peloderinae</taxon>
        <taxon>Caenorhabditis</taxon>
    </lineage>
</organism>
<evidence type="ECO:0000256" key="7">
    <source>
        <dbReference type="SAM" id="SignalP"/>
    </source>
</evidence>
<comment type="caution">
    <text evidence="10">The sequence shown here is derived from an EMBL/GenBank/DDBJ whole genome shotgun (WGS) entry which is preliminary data.</text>
</comment>
<dbReference type="InterPro" id="IPR001846">
    <property type="entry name" value="VWF_type-D"/>
</dbReference>
<dbReference type="SUPFAM" id="SSF56968">
    <property type="entry name" value="Lipovitellin-phosvitin complex, beta-sheet shell regions"/>
    <property type="match status" value="2"/>
</dbReference>
<dbReference type="Gene3D" id="2.30.230.10">
    <property type="entry name" value="Lipovitellin, beta-sheet shell regions, chain A"/>
    <property type="match status" value="1"/>
</dbReference>
<dbReference type="EMBL" id="CADEPM010000002">
    <property type="protein sequence ID" value="CAB3400130.1"/>
    <property type="molecule type" value="Genomic_DNA"/>
</dbReference>
<dbReference type="InterPro" id="IPR015255">
    <property type="entry name" value="Vitellinogen_open_b-sht"/>
</dbReference>
<dbReference type="InterPro" id="IPR015819">
    <property type="entry name" value="Lipid_transp_b-sht_shell"/>
</dbReference>
<dbReference type="PROSITE" id="PS51233">
    <property type="entry name" value="VWFD"/>
    <property type="match status" value="1"/>
</dbReference>
<feature type="domain" description="VWFD" evidence="9">
    <location>
        <begin position="1300"/>
        <end position="1469"/>
    </location>
</feature>
<evidence type="ECO:0000313" key="10">
    <source>
        <dbReference type="EMBL" id="CAB3400130.1"/>
    </source>
</evidence>
<dbReference type="Proteomes" id="UP000494206">
    <property type="component" value="Unassembled WGS sequence"/>
</dbReference>
<dbReference type="SUPFAM" id="SSF48431">
    <property type="entry name" value="Lipovitellin-phosvitin complex, superhelical domain"/>
    <property type="match status" value="1"/>
</dbReference>
<evidence type="ECO:0000256" key="6">
    <source>
        <dbReference type="PROSITE-ProRule" id="PRU00557"/>
    </source>
</evidence>
<feature type="disulfide bond" evidence="6">
    <location>
        <begin position="218"/>
        <end position="221"/>
    </location>
</feature>
<dbReference type="InterPro" id="IPR011030">
    <property type="entry name" value="Lipovitellin_superhlx_dom"/>
</dbReference>
<gene>
    <name evidence="10" type="ORF">CBOVIS_LOCUS3133</name>
</gene>
<dbReference type="GO" id="GO:0045735">
    <property type="term" value="F:nutrient reservoir activity"/>
    <property type="evidence" value="ECO:0007669"/>
    <property type="project" value="UniProtKB-KW"/>
</dbReference>
<dbReference type="FunFam" id="1.25.10.20:FF:000003">
    <property type="entry name" value="Vitellogenin C"/>
    <property type="match status" value="1"/>
</dbReference>
<dbReference type="GO" id="GO:0005576">
    <property type="term" value="C:extracellular region"/>
    <property type="evidence" value="ECO:0007669"/>
    <property type="project" value="UniProtKB-SubCell"/>
</dbReference>
<evidence type="ECO:0000256" key="2">
    <source>
        <dbReference type="ARBA" id="ARBA00022525"/>
    </source>
</evidence>
<dbReference type="SMART" id="SM00216">
    <property type="entry name" value="VWD"/>
    <property type="match status" value="1"/>
</dbReference>
<dbReference type="InterPro" id="IPR015816">
    <property type="entry name" value="Vitellinogen_b-sht_N"/>
</dbReference>
<keyword evidence="11" id="KW-1185">Reference proteome</keyword>
<evidence type="ECO:0000259" key="9">
    <source>
        <dbReference type="PROSITE" id="PS51233"/>
    </source>
</evidence>
<dbReference type="InterPro" id="IPR001747">
    <property type="entry name" value="Vitellogenin_N"/>
</dbReference>
<comment type="subcellular location">
    <subcellularLocation>
        <location evidence="1">Secreted</location>
    </subcellularLocation>
</comment>
<evidence type="ECO:0000256" key="4">
    <source>
        <dbReference type="ARBA" id="ARBA00022761"/>
    </source>
</evidence>
<dbReference type="OrthoDB" id="5825149at2759"/>
<accession>A0A8S1EGS8</accession>
<feature type="domain" description="Vitellogenin" evidence="8">
    <location>
        <begin position="24"/>
        <end position="681"/>
    </location>
</feature>
<protein>
    <submittedName>
        <fullName evidence="10">Uncharacterized protein</fullName>
    </submittedName>
</protein>
<dbReference type="PANTHER" id="PTHR23345">
    <property type="entry name" value="VITELLOGENIN-RELATED"/>
    <property type="match status" value="1"/>
</dbReference>
<dbReference type="Gene3D" id="2.20.80.10">
    <property type="entry name" value="Lipovitellin-phosvitin complex, chain A, domain 4"/>
    <property type="match status" value="1"/>
</dbReference>
<dbReference type="Pfam" id="PF00094">
    <property type="entry name" value="VWD"/>
    <property type="match status" value="1"/>
</dbReference>
<dbReference type="Pfam" id="PF01347">
    <property type="entry name" value="Vitellogenin_N"/>
    <property type="match status" value="1"/>
</dbReference>
<dbReference type="Pfam" id="PF09172">
    <property type="entry name" value="Vit_open_b-sht"/>
    <property type="match status" value="1"/>
</dbReference>
<dbReference type="InterPro" id="IPR050733">
    <property type="entry name" value="Vitellogenin/Apolipophorin"/>
</dbReference>
<dbReference type="PROSITE" id="PS51211">
    <property type="entry name" value="VITELLOGENIN"/>
    <property type="match status" value="1"/>
</dbReference>
<dbReference type="SMART" id="SM01169">
    <property type="entry name" value="DUF1943"/>
    <property type="match status" value="1"/>
</dbReference>
<dbReference type="PANTHER" id="PTHR23345:SF8">
    <property type="entry name" value="VITELLOGENIN-3-RELATED"/>
    <property type="match status" value="1"/>
</dbReference>
<feature type="chain" id="PRO_5035868255" evidence="7">
    <location>
        <begin position="16"/>
        <end position="1595"/>
    </location>
</feature>